<evidence type="ECO:0000256" key="1">
    <source>
        <dbReference type="SAM" id="MobiDB-lite"/>
    </source>
</evidence>
<feature type="region of interest" description="Disordered" evidence="1">
    <location>
        <begin position="24"/>
        <end position="43"/>
    </location>
</feature>
<comment type="caution">
    <text evidence="2">The sequence shown here is derived from an EMBL/GenBank/DDBJ whole genome shotgun (WGS) entry which is preliminary data.</text>
</comment>
<gene>
    <name evidence="2" type="ORF">BZL30_5562</name>
</gene>
<organism evidence="2 3">
    <name type="scientific">Mycobacterium kansasii</name>
    <dbReference type="NCBI Taxonomy" id="1768"/>
    <lineage>
        <taxon>Bacteria</taxon>
        <taxon>Bacillati</taxon>
        <taxon>Actinomycetota</taxon>
        <taxon>Actinomycetes</taxon>
        <taxon>Mycobacteriales</taxon>
        <taxon>Mycobacteriaceae</taxon>
        <taxon>Mycobacterium</taxon>
    </lineage>
</organism>
<dbReference type="AlphaFoldDB" id="A0A1V3WYE7"/>
<evidence type="ECO:0000313" key="2">
    <source>
        <dbReference type="EMBL" id="OOK71959.1"/>
    </source>
</evidence>
<name>A0A1V3WYE7_MYCKA</name>
<evidence type="ECO:0000313" key="3">
    <source>
        <dbReference type="Proteomes" id="UP000189229"/>
    </source>
</evidence>
<proteinExistence type="predicted"/>
<reference evidence="2 3" key="1">
    <citation type="submission" date="2017-02" db="EMBL/GenBank/DDBJ databases">
        <title>Complete genome sequences of Mycobacterium kansasii strains isolated from rhesus macaques.</title>
        <authorList>
            <person name="Panda A."/>
            <person name="Nagaraj S."/>
            <person name="Zhao X."/>
            <person name="Tettelin H."/>
            <person name="Detolla L.J."/>
        </authorList>
    </citation>
    <scope>NUCLEOTIDE SEQUENCE [LARGE SCALE GENOMIC DNA]</scope>
    <source>
        <strain evidence="2 3">11-3813</strain>
    </source>
</reference>
<protein>
    <submittedName>
        <fullName evidence="2">Putative aldehyde dehydrogenase domain protein</fullName>
    </submittedName>
</protein>
<sequence>MTGSAATYDAIVWGSDAEAATRKANNTPLLDKPISAELGGLSP</sequence>
<dbReference type="Proteomes" id="UP000189229">
    <property type="component" value="Unassembled WGS sequence"/>
</dbReference>
<dbReference type="EMBL" id="MVBM01000005">
    <property type="protein sequence ID" value="OOK71959.1"/>
    <property type="molecule type" value="Genomic_DNA"/>
</dbReference>
<accession>A0A1V3WYE7</accession>